<dbReference type="InterPro" id="IPR056120">
    <property type="entry name" value="DUF7703"/>
</dbReference>
<organism evidence="3 4">
    <name type="scientific">Decorospora gaudefroyi</name>
    <dbReference type="NCBI Taxonomy" id="184978"/>
    <lineage>
        <taxon>Eukaryota</taxon>
        <taxon>Fungi</taxon>
        <taxon>Dikarya</taxon>
        <taxon>Ascomycota</taxon>
        <taxon>Pezizomycotina</taxon>
        <taxon>Dothideomycetes</taxon>
        <taxon>Pleosporomycetidae</taxon>
        <taxon>Pleosporales</taxon>
        <taxon>Pleosporineae</taxon>
        <taxon>Pleosporaceae</taxon>
        <taxon>Decorospora</taxon>
    </lineage>
</organism>
<dbReference type="AlphaFoldDB" id="A0A6A5KM04"/>
<dbReference type="Proteomes" id="UP000800040">
    <property type="component" value="Unassembled WGS sequence"/>
</dbReference>
<evidence type="ECO:0000313" key="3">
    <source>
        <dbReference type="EMBL" id="KAF1838128.1"/>
    </source>
</evidence>
<accession>A0A6A5KM04</accession>
<feature type="transmembrane region" description="Helical" evidence="1">
    <location>
        <begin position="156"/>
        <end position="176"/>
    </location>
</feature>
<evidence type="ECO:0000256" key="1">
    <source>
        <dbReference type="SAM" id="Phobius"/>
    </source>
</evidence>
<feature type="transmembrane region" description="Helical" evidence="1">
    <location>
        <begin position="188"/>
        <end position="208"/>
    </location>
</feature>
<dbReference type="OrthoDB" id="405906at2759"/>
<keyword evidence="4" id="KW-1185">Reference proteome</keyword>
<gene>
    <name evidence="3" type="ORF">BDW02DRAFT_52956</name>
</gene>
<dbReference type="PANTHER" id="PTHR37013">
    <property type="entry name" value="INTEGRAL MEMBRANE PROTEIN (AFU_ORTHOLOGUE AFUA_1G05950)-RELATED"/>
    <property type="match status" value="1"/>
</dbReference>
<reference evidence="3" key="1">
    <citation type="submission" date="2020-01" db="EMBL/GenBank/DDBJ databases">
        <authorList>
            <consortium name="DOE Joint Genome Institute"/>
            <person name="Haridas S."/>
            <person name="Albert R."/>
            <person name="Binder M."/>
            <person name="Bloem J."/>
            <person name="Labutti K."/>
            <person name="Salamov A."/>
            <person name="Andreopoulos B."/>
            <person name="Baker S.E."/>
            <person name="Barry K."/>
            <person name="Bills G."/>
            <person name="Bluhm B.H."/>
            <person name="Cannon C."/>
            <person name="Castanera R."/>
            <person name="Culley D.E."/>
            <person name="Daum C."/>
            <person name="Ezra D."/>
            <person name="Gonzalez J.B."/>
            <person name="Henrissat B."/>
            <person name="Kuo A."/>
            <person name="Liang C."/>
            <person name="Lipzen A."/>
            <person name="Lutzoni F."/>
            <person name="Magnuson J."/>
            <person name="Mondo S."/>
            <person name="Nolan M."/>
            <person name="Ohm R."/>
            <person name="Pangilinan J."/>
            <person name="Park H.-J."/>
            <person name="Ramirez L."/>
            <person name="Alfaro M."/>
            <person name="Sun H."/>
            <person name="Tritt A."/>
            <person name="Yoshinaga Y."/>
            <person name="Zwiers L.-H."/>
            <person name="Turgeon B.G."/>
            <person name="Goodwin S.B."/>
            <person name="Spatafora J.W."/>
            <person name="Crous P.W."/>
            <person name="Grigoriev I.V."/>
        </authorList>
    </citation>
    <scope>NUCLEOTIDE SEQUENCE</scope>
    <source>
        <strain evidence="3">P77</strain>
    </source>
</reference>
<dbReference type="PANTHER" id="PTHR37013:SF4">
    <property type="entry name" value="INTEGRAL MEMBRANE PROTEIN"/>
    <property type="match status" value="1"/>
</dbReference>
<evidence type="ECO:0000313" key="4">
    <source>
        <dbReference type="Proteomes" id="UP000800040"/>
    </source>
</evidence>
<name>A0A6A5KM04_9PLEO</name>
<feature type="transmembrane region" description="Helical" evidence="1">
    <location>
        <begin position="254"/>
        <end position="276"/>
    </location>
</feature>
<keyword evidence="1" id="KW-1133">Transmembrane helix</keyword>
<keyword evidence="1" id="KW-0472">Membrane</keyword>
<evidence type="ECO:0000259" key="2">
    <source>
        <dbReference type="Pfam" id="PF24802"/>
    </source>
</evidence>
<feature type="transmembrane region" description="Helical" evidence="1">
    <location>
        <begin position="214"/>
        <end position="233"/>
    </location>
</feature>
<dbReference type="EMBL" id="ML975255">
    <property type="protein sequence ID" value="KAF1838128.1"/>
    <property type="molecule type" value="Genomic_DNA"/>
</dbReference>
<feature type="domain" description="DUF7703" evidence="2">
    <location>
        <begin position="156"/>
        <end position="393"/>
    </location>
</feature>
<feature type="transmembrane region" description="Helical" evidence="1">
    <location>
        <begin position="340"/>
        <end position="364"/>
    </location>
</feature>
<sequence>MMPRRPREQSDHVGKEGNGIDKSILRDHIFQLISCVMAVGAARHSLWNCGSSNPHSIRHSLSAGARIPIHLRTLTAYKDPSRADGLCKRLFRPVCLLEPFLTRAHNSNARTHKRTNTTFLIKALVPERTLSNMSSCTPVSGIEAEAQVKAITTLPAAMTAAAFLGIAWYICAELNVRLLLRAMHRSRYFWSCLLCSWGIILHCLSITLNNFKIWVDYASVVCILLTWATYVIAQSIVLYSRLKLVLKTARLGRWVGYMIVTNALMFGLGTVVFASVAQHPSMPQRLIKVAMIWDKIQLAAFFTQETIINLLYIRETMAHLKSITVLTTNHESKRSTLHHLIAINIFIITLDCSLMGLCYSNFFFLQGFYKAAVYAVKLRSEFAILTQLCSALRGGSQAMSG</sequence>
<keyword evidence="1" id="KW-0812">Transmembrane</keyword>
<dbReference type="Pfam" id="PF24802">
    <property type="entry name" value="DUF7703"/>
    <property type="match status" value="1"/>
</dbReference>
<protein>
    <recommendedName>
        <fullName evidence="2">DUF7703 domain-containing protein</fullName>
    </recommendedName>
</protein>
<proteinExistence type="predicted"/>